<feature type="transmembrane region" description="Helical" evidence="2">
    <location>
        <begin position="282"/>
        <end position="301"/>
    </location>
</feature>
<sequence length="524" mass="56568">MISWAIETLIASTLLMLVVLAVRRPVARHFGPHIAYGLWLLPALRMLLPPLPETVAPAPIHVLPANVEALLAAAATFHASTATAQVDAPSVDWLLLFGCFWGAGALGFLGWHIWSYRRFVRTALDDATQLPRFDRHGVEVCSSPAARGPFAAGIFLKTVVLPQDYRRRYERDELRLAIEHEIQHHQRCDMSANFAALVVLALHWWNPIAHFAHRAFRVDQELACDALVLAQATPFERHAYGSALLKSACDRLPVAACALGAGDDLKRRLTMMKVYRWNASRARLGSMIATGLVGVGLMLTASNGIAAETTKRVEQKVRTILPVAAPLPPTAPVAPPAPLAPEAVAAPTAPEAPIAPPAPPTPVAVPTAPAALMSVSWTSDDGDQVIDTAEMNRTIQESVREAQAEAREAAREAEADAREAARDAANDAREAAREAARVRPAVATRHCPAGAPFMAKVGDDGNAVVRCGAMSPVDKAKMRQQLIVSLEQARQSVAASLNDDWARRAREQALASIDREIARLKADK</sequence>
<keyword evidence="2" id="KW-0812">Transmembrane</keyword>
<feature type="region of interest" description="Disordered" evidence="1">
    <location>
        <begin position="403"/>
        <end position="432"/>
    </location>
</feature>
<protein>
    <submittedName>
        <fullName evidence="4">Peptidase M56 family protein</fullName>
    </submittedName>
</protein>
<dbReference type="OrthoDB" id="1628901at2"/>
<dbReference type="CDD" id="cd07341">
    <property type="entry name" value="M56_BlaR1_MecR1_like"/>
    <property type="match status" value="1"/>
</dbReference>
<evidence type="ECO:0000313" key="5">
    <source>
        <dbReference type="Proteomes" id="UP000033202"/>
    </source>
</evidence>
<dbReference type="AlphaFoldDB" id="A0A0E9MJT3"/>
<name>A0A0E9MJT3_9SPHN</name>
<accession>A0A0E9MJT3</accession>
<keyword evidence="2" id="KW-0472">Membrane</keyword>
<dbReference type="Pfam" id="PF05569">
    <property type="entry name" value="Peptidase_M56"/>
    <property type="match status" value="1"/>
</dbReference>
<dbReference type="EMBL" id="BBWU01000003">
    <property type="protein sequence ID" value="GAO38052.1"/>
    <property type="molecule type" value="Genomic_DNA"/>
</dbReference>
<dbReference type="RefSeq" id="WP_052733703.1">
    <property type="nucleotide sequence ID" value="NZ_BBWU01000003.1"/>
</dbReference>
<proteinExistence type="predicted"/>
<dbReference type="STRING" id="1219043.SCH01S_03_00260"/>
<feature type="domain" description="Peptidase M56" evidence="3">
    <location>
        <begin position="6"/>
        <end position="272"/>
    </location>
</feature>
<dbReference type="Proteomes" id="UP000033202">
    <property type="component" value="Unassembled WGS sequence"/>
</dbReference>
<feature type="transmembrane region" description="Helical" evidence="2">
    <location>
        <begin position="93"/>
        <end position="114"/>
    </location>
</feature>
<dbReference type="InterPro" id="IPR008756">
    <property type="entry name" value="Peptidase_M56"/>
</dbReference>
<keyword evidence="2" id="KW-1133">Transmembrane helix</keyword>
<evidence type="ECO:0000259" key="3">
    <source>
        <dbReference type="Pfam" id="PF05569"/>
    </source>
</evidence>
<evidence type="ECO:0000313" key="4">
    <source>
        <dbReference type="EMBL" id="GAO38052.1"/>
    </source>
</evidence>
<evidence type="ECO:0000256" key="2">
    <source>
        <dbReference type="SAM" id="Phobius"/>
    </source>
</evidence>
<organism evidence="4 5">
    <name type="scientific">Sphingomonas changbaiensis NBRC 104936</name>
    <dbReference type="NCBI Taxonomy" id="1219043"/>
    <lineage>
        <taxon>Bacteria</taxon>
        <taxon>Pseudomonadati</taxon>
        <taxon>Pseudomonadota</taxon>
        <taxon>Alphaproteobacteria</taxon>
        <taxon>Sphingomonadales</taxon>
        <taxon>Sphingomonadaceae</taxon>
        <taxon>Sphingomonas</taxon>
    </lineage>
</organism>
<comment type="caution">
    <text evidence="4">The sequence shown here is derived from an EMBL/GenBank/DDBJ whole genome shotgun (WGS) entry which is preliminary data.</text>
</comment>
<keyword evidence="5" id="KW-1185">Reference proteome</keyword>
<reference evidence="4 5" key="1">
    <citation type="submission" date="2015-04" db="EMBL/GenBank/DDBJ databases">
        <title>Whole genome shotgun sequence of Sphingomonas changbaiensis NBRC 104936.</title>
        <authorList>
            <person name="Katano-Makiyama Y."/>
            <person name="Hosoyama A."/>
            <person name="Hashimoto M."/>
            <person name="Noguchi M."/>
            <person name="Tsuchikane K."/>
            <person name="Ohji S."/>
            <person name="Yamazoe A."/>
            <person name="Ichikawa N."/>
            <person name="Kimura A."/>
            <person name="Fujita N."/>
        </authorList>
    </citation>
    <scope>NUCLEOTIDE SEQUENCE [LARGE SCALE GENOMIC DNA]</scope>
    <source>
        <strain evidence="4 5">NBRC 104936</strain>
    </source>
</reference>
<feature type="transmembrane region" description="Helical" evidence="2">
    <location>
        <begin position="6"/>
        <end position="22"/>
    </location>
</feature>
<dbReference type="InterPro" id="IPR052173">
    <property type="entry name" value="Beta-lactam_resp_regulator"/>
</dbReference>
<gene>
    <name evidence="4" type="ORF">SCH01S_03_00260</name>
</gene>
<evidence type="ECO:0000256" key="1">
    <source>
        <dbReference type="SAM" id="MobiDB-lite"/>
    </source>
</evidence>
<dbReference type="PANTHER" id="PTHR34978">
    <property type="entry name" value="POSSIBLE SENSOR-TRANSDUCER PROTEIN BLAR"/>
    <property type="match status" value="1"/>
</dbReference>
<feature type="transmembrane region" description="Helical" evidence="2">
    <location>
        <begin position="34"/>
        <end position="51"/>
    </location>
</feature>
<dbReference type="PANTHER" id="PTHR34978:SF3">
    <property type="entry name" value="SLR0241 PROTEIN"/>
    <property type="match status" value="1"/>
</dbReference>